<accession>A0ABT2VWI7</accession>
<reference evidence="4" key="1">
    <citation type="submission" date="2023-07" db="EMBL/GenBank/DDBJ databases">
        <title>Chryseobacterium sp. GMJ5 Genome sequencing and assembly.</title>
        <authorList>
            <person name="Jung Y."/>
        </authorList>
    </citation>
    <scope>NUCLEOTIDE SEQUENCE [LARGE SCALE GENOMIC DNA]</scope>
    <source>
        <strain evidence="4">GMJ5</strain>
    </source>
</reference>
<dbReference type="EMBL" id="JAOTEN010000001">
    <property type="protein sequence ID" value="MCU7613474.1"/>
    <property type="molecule type" value="Genomic_DNA"/>
</dbReference>
<dbReference type="PANTHER" id="PTHR45982">
    <property type="entry name" value="REGULATOR OF CHROMOSOME CONDENSATION"/>
    <property type="match status" value="1"/>
</dbReference>
<evidence type="ECO:0000313" key="3">
    <source>
        <dbReference type="EMBL" id="MCU7613474.1"/>
    </source>
</evidence>
<evidence type="ECO:0000256" key="2">
    <source>
        <dbReference type="SAM" id="SignalP"/>
    </source>
</evidence>
<feature type="signal peptide" evidence="2">
    <location>
        <begin position="1"/>
        <end position="19"/>
    </location>
</feature>
<dbReference type="SUPFAM" id="SSF50985">
    <property type="entry name" value="RCC1/BLIP-II"/>
    <property type="match status" value="2"/>
</dbReference>
<dbReference type="InterPro" id="IPR009091">
    <property type="entry name" value="RCC1/BLIP-II"/>
</dbReference>
<keyword evidence="4" id="KW-1185">Reference proteome</keyword>
<gene>
    <name evidence="3" type="ORF">N0B16_03410</name>
</gene>
<dbReference type="Proteomes" id="UP001208114">
    <property type="component" value="Unassembled WGS sequence"/>
</dbReference>
<proteinExistence type="predicted"/>
<dbReference type="InterPro" id="IPR051553">
    <property type="entry name" value="Ran_GTPase-activating"/>
</dbReference>
<keyword evidence="2" id="KW-0732">Signal</keyword>
<dbReference type="PRINTS" id="PR00633">
    <property type="entry name" value="RCCNDNSATION"/>
</dbReference>
<dbReference type="Pfam" id="PF00415">
    <property type="entry name" value="RCC1"/>
    <property type="match status" value="1"/>
</dbReference>
<dbReference type="PROSITE" id="PS50012">
    <property type="entry name" value="RCC1_3"/>
    <property type="match status" value="4"/>
</dbReference>
<dbReference type="Pfam" id="PF13540">
    <property type="entry name" value="RCC1_2"/>
    <property type="match status" value="2"/>
</dbReference>
<comment type="caution">
    <text evidence="3">The sequence shown here is derived from an EMBL/GenBank/DDBJ whole genome shotgun (WGS) entry which is preliminary data.</text>
</comment>
<name>A0ABT2VWI7_9FLAO</name>
<dbReference type="Gene3D" id="2.130.10.30">
    <property type="entry name" value="Regulator of chromosome condensation 1/beta-lactamase-inhibitor protein II"/>
    <property type="match status" value="2"/>
</dbReference>
<evidence type="ECO:0000256" key="1">
    <source>
        <dbReference type="SAM" id="MobiDB-lite"/>
    </source>
</evidence>
<evidence type="ECO:0000313" key="4">
    <source>
        <dbReference type="Proteomes" id="UP001208114"/>
    </source>
</evidence>
<evidence type="ECO:0008006" key="5">
    <source>
        <dbReference type="Google" id="ProtNLM"/>
    </source>
</evidence>
<protein>
    <recommendedName>
        <fullName evidence="5">Alpha-tubulin suppressor</fullName>
    </recommendedName>
</protein>
<dbReference type="RefSeq" id="WP_262989321.1">
    <property type="nucleotide sequence ID" value="NZ_JAOTEN010000001.1"/>
</dbReference>
<feature type="region of interest" description="Disordered" evidence="1">
    <location>
        <begin position="191"/>
        <end position="210"/>
    </location>
</feature>
<sequence length="525" mass="54608">MKKIYTLAMMICMGFASHAQVKMGDNPTTVGTSSLLELESTNKSLLITRVPTTASIVTPINGMMIYDISSQCFKVYSGNAWSGCLLGNGGNGGNNLAFANNDKVALFSSQYDFAHMHVVCPTGTVQSQGRGLNGELGNGSTTDTASGATVPATMVGFSASSPAVGVATTSKSTAILKSDGTVWVTGSNNTRGLLGQNTSNTPSQSNVPLQVKGPGGVGFLTDIVTIKAGIDNFFAIKNDGSVWSWGYNSLVAGTLGDGTTVDRYAPTQVKGIDGISNLTNIRNVVSSGGFGTGNLVGIVGDERFHTCAVTYNGYALCWGNNRWGNLGNSLIDDDVNAIPSFVVSPNGSGRLSNVEKVAVSFDNSRATSAALKKDGTVWAWGDNSDGELGQNSLTITQVTSPIQLKGPAGVGFLTNIIELVGVTQGFIALKSDGTVWAWGGNYNNSLALGSNFTDYLAPTQVRGVGGVGFLTNIKHIYGGIDANAGAVDNNGVIYGWGDASTNTFAPNTATNYQYPTQLTNFCNQN</sequence>
<organism evidence="3 4">
    <name type="scientific">Chryseobacterium gilvum</name>
    <dbReference type="NCBI Taxonomy" id="2976534"/>
    <lineage>
        <taxon>Bacteria</taxon>
        <taxon>Pseudomonadati</taxon>
        <taxon>Bacteroidota</taxon>
        <taxon>Flavobacteriia</taxon>
        <taxon>Flavobacteriales</taxon>
        <taxon>Weeksellaceae</taxon>
        <taxon>Chryseobacterium group</taxon>
        <taxon>Chryseobacterium</taxon>
    </lineage>
</organism>
<dbReference type="PANTHER" id="PTHR45982:SF1">
    <property type="entry name" value="REGULATOR OF CHROMOSOME CONDENSATION"/>
    <property type="match status" value="1"/>
</dbReference>
<feature type="compositionally biased region" description="Polar residues" evidence="1">
    <location>
        <begin position="191"/>
        <end position="208"/>
    </location>
</feature>
<feature type="chain" id="PRO_5047136458" description="Alpha-tubulin suppressor" evidence="2">
    <location>
        <begin position="20"/>
        <end position="525"/>
    </location>
</feature>
<dbReference type="InterPro" id="IPR000408">
    <property type="entry name" value="Reg_chr_condens"/>
</dbReference>